<keyword evidence="2" id="KW-1185">Reference proteome</keyword>
<accession>U2DS91</accession>
<dbReference type="InParanoid" id="U2DS91"/>
<gene>
    <name evidence="1" type="ORF">HLPCO_002534</name>
</gene>
<sequence length="252" mass="29451">MTEEKLRIRLDRSSAYVSREFKKDIDQTISHEGTEIKLKKFEQYGDKATIEGTLKVNDLEDFERGISPENVYNKYVDIIDYQITQEGGTPPTTSLRSSIVTDIDDNTIELDFTLNYEGLDHSLKFKLSNFKYSMRNIYDFEDGAFPINNELIQLNSEDNGYEMEGYTQSQGENKVILSSDEQLQFVICKKQEYFYSIQEENIIESEFVETRTPEGGYRYTITYNNQEFDTYLVVLHKGFFTDVPNEMELDLN</sequence>
<dbReference type="Proteomes" id="UP000005707">
    <property type="component" value="Unassembled WGS sequence"/>
</dbReference>
<dbReference type="RefSeq" id="WP_008826597.1">
    <property type="nucleotide sequence ID" value="NZ_AFNU02000011.1"/>
</dbReference>
<dbReference type="AlphaFoldDB" id="U2DS91"/>
<dbReference type="EMBL" id="AFNU02000011">
    <property type="protein sequence ID" value="ERJ11412.1"/>
    <property type="molecule type" value="Genomic_DNA"/>
</dbReference>
<protein>
    <submittedName>
        <fullName evidence="1">Uncharacterized protein</fullName>
    </submittedName>
</protein>
<comment type="caution">
    <text evidence="1">The sequence shown here is derived from an EMBL/GenBank/DDBJ whole genome shotgun (WGS) entry which is preliminary data.</text>
</comment>
<proteinExistence type="predicted"/>
<name>U2DS91_9MOLU</name>
<dbReference type="STRING" id="1033810.HLPCO_002534"/>
<evidence type="ECO:0000313" key="2">
    <source>
        <dbReference type="Proteomes" id="UP000005707"/>
    </source>
</evidence>
<evidence type="ECO:0000313" key="1">
    <source>
        <dbReference type="EMBL" id="ERJ11412.1"/>
    </source>
</evidence>
<reference evidence="1 2" key="1">
    <citation type="journal article" date="2011" name="J. Bacteriol.">
        <title>Genome sequence of Haloplasma contractile, an unusual contractile bacterium from a deep-sea anoxic brine lake.</title>
        <authorList>
            <person name="Antunes A."/>
            <person name="Alam I."/>
            <person name="El Dorry H."/>
            <person name="Siam R."/>
            <person name="Robertson A."/>
            <person name="Bajic V.B."/>
            <person name="Stingl U."/>
        </authorList>
    </citation>
    <scope>NUCLEOTIDE SEQUENCE [LARGE SCALE GENOMIC DNA]</scope>
    <source>
        <strain evidence="1 2">SSD-17B</strain>
    </source>
</reference>
<reference evidence="1 2" key="2">
    <citation type="journal article" date="2013" name="PLoS ONE">
        <title>INDIGO - INtegrated Data Warehouse of MIcrobial GenOmes with Examples from the Red Sea Extremophiles.</title>
        <authorList>
            <person name="Alam I."/>
            <person name="Antunes A."/>
            <person name="Kamau A.A."/>
            <person name="Ba Alawi W."/>
            <person name="Kalkatawi M."/>
            <person name="Stingl U."/>
            <person name="Bajic V.B."/>
        </authorList>
    </citation>
    <scope>NUCLEOTIDE SEQUENCE [LARGE SCALE GENOMIC DNA]</scope>
    <source>
        <strain evidence="1 2">SSD-17B</strain>
    </source>
</reference>
<organism evidence="1 2">
    <name type="scientific">Haloplasma contractile SSD-17B</name>
    <dbReference type="NCBI Taxonomy" id="1033810"/>
    <lineage>
        <taxon>Bacteria</taxon>
        <taxon>Bacillati</taxon>
        <taxon>Mycoplasmatota</taxon>
        <taxon>Mollicutes</taxon>
        <taxon>Haloplasmatales</taxon>
        <taxon>Haloplasmataceae</taxon>
        <taxon>Haloplasma</taxon>
    </lineage>
</organism>